<dbReference type="GO" id="GO:0008237">
    <property type="term" value="F:metallopeptidase activity"/>
    <property type="evidence" value="ECO:0007669"/>
    <property type="project" value="UniProtKB-KW"/>
</dbReference>
<feature type="transmembrane region" description="Helical" evidence="1">
    <location>
        <begin position="84"/>
        <end position="104"/>
    </location>
</feature>
<evidence type="ECO:0000313" key="3">
    <source>
        <dbReference type="EMBL" id="QXM05142.1"/>
    </source>
</evidence>
<evidence type="ECO:0000259" key="2">
    <source>
        <dbReference type="Pfam" id="PF02517"/>
    </source>
</evidence>
<dbReference type="Pfam" id="PF02517">
    <property type="entry name" value="Rce1-like"/>
    <property type="match status" value="1"/>
</dbReference>
<keyword evidence="1" id="KW-1133">Transmembrane helix</keyword>
<feature type="transmembrane region" description="Helical" evidence="1">
    <location>
        <begin position="38"/>
        <end position="55"/>
    </location>
</feature>
<evidence type="ECO:0000256" key="1">
    <source>
        <dbReference type="SAM" id="Phobius"/>
    </source>
</evidence>
<evidence type="ECO:0000313" key="4">
    <source>
        <dbReference type="Proteomes" id="UP000886818"/>
    </source>
</evidence>
<feature type="transmembrane region" description="Helical" evidence="1">
    <location>
        <begin position="61"/>
        <end position="77"/>
    </location>
</feature>
<name>A0ABX8R7X5_9CLOT</name>
<keyword evidence="3" id="KW-0378">Hydrolase</keyword>
<keyword evidence="1" id="KW-0812">Transmembrane</keyword>
<proteinExistence type="predicted"/>
<dbReference type="EMBL" id="CP078093">
    <property type="protein sequence ID" value="QXM05142.1"/>
    <property type="molecule type" value="Genomic_DNA"/>
</dbReference>
<protein>
    <submittedName>
        <fullName evidence="3">CPBP family intramembrane metalloprotease</fullName>
    </submittedName>
</protein>
<dbReference type="InterPro" id="IPR003675">
    <property type="entry name" value="Rce1/LyrA-like_dom"/>
</dbReference>
<dbReference type="Proteomes" id="UP000886818">
    <property type="component" value="Chromosome"/>
</dbReference>
<gene>
    <name evidence="3" type="ORF">KVH43_06950</name>
</gene>
<sequence>MDEILFAIILSPIIETLVFQTFVFTVMKEMRWFKSKEFLIMLFSAVCFSGMHMIYNAYYAMSAFIIGLILTYSFSIYSKKGKNASVVVILIHSFINMISVIFSYL</sequence>
<feature type="domain" description="CAAX prenyl protease 2/Lysostaphin resistance protein A-like" evidence="2">
    <location>
        <begin position="4"/>
        <end position="98"/>
    </location>
</feature>
<keyword evidence="3" id="KW-0645">Protease</keyword>
<keyword evidence="4" id="KW-1185">Reference proteome</keyword>
<organism evidence="3 4">
    <name type="scientific">Crassaminicella indica</name>
    <dbReference type="NCBI Taxonomy" id="2855394"/>
    <lineage>
        <taxon>Bacteria</taxon>
        <taxon>Bacillati</taxon>
        <taxon>Bacillota</taxon>
        <taxon>Clostridia</taxon>
        <taxon>Eubacteriales</taxon>
        <taxon>Clostridiaceae</taxon>
        <taxon>Crassaminicella</taxon>
    </lineage>
</organism>
<accession>A0ABX8R7X5</accession>
<keyword evidence="3" id="KW-0482">Metalloprotease</keyword>
<reference evidence="3" key="1">
    <citation type="submission" date="2021-07" db="EMBL/GenBank/DDBJ databases">
        <title>Complete genome sequence of Crassaminicella sp. 143-21, isolated from a deep-sea hydrothermal vent.</title>
        <authorList>
            <person name="Li X."/>
        </authorList>
    </citation>
    <scope>NUCLEOTIDE SEQUENCE</scope>
    <source>
        <strain evidence="3">143-21</strain>
    </source>
</reference>
<feature type="transmembrane region" description="Helical" evidence="1">
    <location>
        <begin position="6"/>
        <end position="26"/>
    </location>
</feature>
<keyword evidence="1" id="KW-0472">Membrane</keyword>
<dbReference type="RefSeq" id="WP_218281842.1">
    <property type="nucleotide sequence ID" value="NZ_CP078093.1"/>
</dbReference>